<organism evidence="2 3">
    <name type="scientific">Cirrhinus mrigala</name>
    <name type="common">Mrigala</name>
    <dbReference type="NCBI Taxonomy" id="683832"/>
    <lineage>
        <taxon>Eukaryota</taxon>
        <taxon>Metazoa</taxon>
        <taxon>Chordata</taxon>
        <taxon>Craniata</taxon>
        <taxon>Vertebrata</taxon>
        <taxon>Euteleostomi</taxon>
        <taxon>Actinopterygii</taxon>
        <taxon>Neopterygii</taxon>
        <taxon>Teleostei</taxon>
        <taxon>Ostariophysi</taxon>
        <taxon>Cypriniformes</taxon>
        <taxon>Cyprinidae</taxon>
        <taxon>Labeoninae</taxon>
        <taxon>Labeonini</taxon>
        <taxon>Cirrhinus</taxon>
    </lineage>
</organism>
<comment type="caution">
    <text evidence="2">The sequence shown here is derived from an EMBL/GenBank/DDBJ whole genome shotgun (WGS) entry which is preliminary data.</text>
</comment>
<dbReference type="AlphaFoldDB" id="A0ABD0N2H6"/>
<proteinExistence type="predicted"/>
<feature type="region of interest" description="Disordered" evidence="1">
    <location>
        <begin position="1"/>
        <end position="41"/>
    </location>
</feature>
<sequence length="84" mass="9020">MEGYKASCPLRMEQSGTADPEPSALVPHDSSGITPDNMSTISSSLYEDNVDEREGECSCSILQIANIMTQDMSGQDGISSIPEY</sequence>
<evidence type="ECO:0000313" key="2">
    <source>
        <dbReference type="EMBL" id="KAL0156383.1"/>
    </source>
</evidence>
<evidence type="ECO:0000256" key="1">
    <source>
        <dbReference type="SAM" id="MobiDB-lite"/>
    </source>
</evidence>
<feature type="non-terminal residue" evidence="2">
    <location>
        <position position="84"/>
    </location>
</feature>
<feature type="compositionally biased region" description="Polar residues" evidence="1">
    <location>
        <begin position="31"/>
        <end position="41"/>
    </location>
</feature>
<evidence type="ECO:0000313" key="3">
    <source>
        <dbReference type="Proteomes" id="UP001529510"/>
    </source>
</evidence>
<accession>A0ABD0N2H6</accession>
<protein>
    <submittedName>
        <fullName evidence="2">Uncharacterized protein</fullName>
    </submittedName>
</protein>
<name>A0ABD0N2H6_CIRMR</name>
<reference evidence="2 3" key="1">
    <citation type="submission" date="2024-05" db="EMBL/GenBank/DDBJ databases">
        <title>Genome sequencing and assembly of Indian major carp, Cirrhinus mrigala (Hamilton, 1822).</title>
        <authorList>
            <person name="Mohindra V."/>
            <person name="Chowdhury L.M."/>
            <person name="Lal K."/>
            <person name="Jena J.K."/>
        </authorList>
    </citation>
    <scope>NUCLEOTIDE SEQUENCE [LARGE SCALE GENOMIC DNA]</scope>
    <source>
        <strain evidence="2">CM1030</strain>
        <tissue evidence="2">Blood</tissue>
    </source>
</reference>
<gene>
    <name evidence="2" type="ORF">M9458_047629</name>
</gene>
<dbReference type="EMBL" id="JAMKFB020000024">
    <property type="protein sequence ID" value="KAL0156383.1"/>
    <property type="molecule type" value="Genomic_DNA"/>
</dbReference>
<dbReference type="Proteomes" id="UP001529510">
    <property type="component" value="Unassembled WGS sequence"/>
</dbReference>
<keyword evidence="3" id="KW-1185">Reference proteome</keyword>